<keyword evidence="3" id="KW-0325">Glycoprotein</keyword>
<evidence type="ECO:0000313" key="7">
    <source>
        <dbReference type="EMBL" id="GMH69269.1"/>
    </source>
</evidence>
<accession>A0A9W7AC27</accession>
<dbReference type="EMBL" id="BRXZ01001360">
    <property type="protein sequence ID" value="GMH69269.1"/>
    <property type="molecule type" value="Genomic_DNA"/>
</dbReference>
<feature type="transmembrane region" description="Helical" evidence="6">
    <location>
        <begin position="579"/>
        <end position="600"/>
    </location>
</feature>
<evidence type="ECO:0000256" key="3">
    <source>
        <dbReference type="ARBA" id="ARBA00023180"/>
    </source>
</evidence>
<evidence type="ECO:0000256" key="6">
    <source>
        <dbReference type="SAM" id="Phobius"/>
    </source>
</evidence>
<sequence>MSDEFETQGRTFADGHDKAWTALDKSDDDMSAAGGGSLHFYNSSTVSTSNGFLNVSTTIGTTTWTGYDPFKSSYVDMKKTYKSGNVNGWNKFCFTGGIVEIEAIMPGDPQAGGLWPAMWILGNLGRATYEGSTNKIWPWSQSKCNRELQHGQEVSGCSEVNHYGLQGGVGRGSTEIDIIEIMPGAPGYLPATEPKVERPYAAMTLQVAPGVTKNRPNSGQRPVTVGNDGTNGRAPSSPQTWYPDLAYGGNTTLNPFFYGTYLGKTKPEEPVTRTELEAYQADAVGAMHQMKEAHFSRVHTYRMEWRPGSSEVVGEGGEVEREEEKGRIDWYVKDTEEDARERPGGYPFKKKGGEDVKNSNYNAKQQPSPTGWTHAFSIDGSSLSITGADIPREPSYLIFNTAVSSTWGFPFDTPATCKKCFDCGDPTCACALPPGFCESLKGGKTSLLIDSVRVYQREGEESVSCDPISMPTREFIKGHESRYMRPVPFVDKHPLKPVVGGGGECEDDSDCGEGECVKEGSVSFWTTSSSKRTVCKCPKSHVGPRCLARAYHDDEMGAYEYELDTGWFLRRIAVPYVPLPLVGVLATIALLFGGSVYTTYKKKQMTEGVYKGVAKGEATPRFNSGAWEVLEERVMEMRRSAGGGQSGGR</sequence>
<keyword evidence="6" id="KW-0812">Transmembrane</keyword>
<keyword evidence="4" id="KW-0961">Cell wall biogenesis/degradation</keyword>
<dbReference type="OrthoDB" id="412647at2759"/>
<evidence type="ECO:0008006" key="9">
    <source>
        <dbReference type="Google" id="ProtNLM"/>
    </source>
</evidence>
<keyword evidence="8" id="KW-1185">Reference proteome</keyword>
<evidence type="ECO:0000256" key="5">
    <source>
        <dbReference type="SAM" id="MobiDB-lite"/>
    </source>
</evidence>
<feature type="compositionally biased region" description="Polar residues" evidence="5">
    <location>
        <begin position="214"/>
        <end position="238"/>
    </location>
</feature>
<proteinExistence type="predicted"/>
<dbReference type="GO" id="GO:0006078">
    <property type="term" value="P:(1-&gt;6)-beta-D-glucan biosynthetic process"/>
    <property type="evidence" value="ECO:0007669"/>
    <property type="project" value="TreeGrafter"/>
</dbReference>
<dbReference type="GO" id="GO:0005789">
    <property type="term" value="C:endoplasmic reticulum membrane"/>
    <property type="evidence" value="ECO:0007669"/>
    <property type="project" value="TreeGrafter"/>
</dbReference>
<keyword evidence="6" id="KW-1133">Transmembrane helix</keyword>
<dbReference type="PANTHER" id="PTHR31361">
    <property type="entry name" value="BETA-GLUCAN SYNTHESIS-ASSOCIATED PROTEIN KRE6-RELATED"/>
    <property type="match status" value="1"/>
</dbReference>
<evidence type="ECO:0000256" key="4">
    <source>
        <dbReference type="ARBA" id="ARBA00023316"/>
    </source>
</evidence>
<evidence type="ECO:0000313" key="8">
    <source>
        <dbReference type="Proteomes" id="UP001165082"/>
    </source>
</evidence>
<dbReference type="GO" id="GO:0015926">
    <property type="term" value="F:glucosidase activity"/>
    <property type="evidence" value="ECO:0007669"/>
    <property type="project" value="TreeGrafter"/>
</dbReference>
<comment type="subcellular location">
    <subcellularLocation>
        <location evidence="1">Membrane</location>
    </subcellularLocation>
</comment>
<gene>
    <name evidence="7" type="ORF">TrRE_jg12974</name>
</gene>
<comment type="caution">
    <text evidence="7">The sequence shown here is derived from an EMBL/GenBank/DDBJ whole genome shotgun (WGS) entry which is preliminary data.</text>
</comment>
<keyword evidence="2 6" id="KW-0472">Membrane</keyword>
<dbReference type="SUPFAM" id="SSF49899">
    <property type="entry name" value="Concanavalin A-like lectins/glucanases"/>
    <property type="match status" value="1"/>
</dbReference>
<dbReference type="InterPro" id="IPR005629">
    <property type="entry name" value="Skn1/Kre6/Sbg1"/>
</dbReference>
<dbReference type="GO" id="GO:0071555">
    <property type="term" value="P:cell wall organization"/>
    <property type="evidence" value="ECO:0007669"/>
    <property type="project" value="UniProtKB-KW"/>
</dbReference>
<name>A0A9W7AC27_9STRA</name>
<feature type="compositionally biased region" description="Polar residues" evidence="5">
    <location>
        <begin position="358"/>
        <end position="370"/>
    </location>
</feature>
<protein>
    <recommendedName>
        <fullName evidence="9">GH16 domain-containing protein</fullName>
    </recommendedName>
</protein>
<dbReference type="InterPro" id="IPR013320">
    <property type="entry name" value="ConA-like_dom_sf"/>
</dbReference>
<organism evidence="7 8">
    <name type="scientific">Triparma retinervis</name>
    <dbReference type="NCBI Taxonomy" id="2557542"/>
    <lineage>
        <taxon>Eukaryota</taxon>
        <taxon>Sar</taxon>
        <taxon>Stramenopiles</taxon>
        <taxon>Ochrophyta</taxon>
        <taxon>Bolidophyceae</taxon>
        <taxon>Parmales</taxon>
        <taxon>Triparmaceae</taxon>
        <taxon>Triparma</taxon>
    </lineage>
</organism>
<dbReference type="Pfam" id="PF03935">
    <property type="entry name" value="SKN1_KRE6_Sbg1"/>
    <property type="match status" value="2"/>
</dbReference>
<evidence type="ECO:0000256" key="2">
    <source>
        <dbReference type="ARBA" id="ARBA00023136"/>
    </source>
</evidence>
<dbReference type="PANTHER" id="PTHR31361:SF1">
    <property type="entry name" value="BETA-GLUCAN SYNTHESIS-ASSOCIATED PROTEIN KRE6-RELATED"/>
    <property type="match status" value="1"/>
</dbReference>
<feature type="region of interest" description="Disordered" evidence="5">
    <location>
        <begin position="339"/>
        <end position="370"/>
    </location>
</feature>
<evidence type="ECO:0000256" key="1">
    <source>
        <dbReference type="ARBA" id="ARBA00004370"/>
    </source>
</evidence>
<dbReference type="Proteomes" id="UP001165082">
    <property type="component" value="Unassembled WGS sequence"/>
</dbReference>
<feature type="region of interest" description="Disordered" evidence="5">
    <location>
        <begin position="210"/>
        <end position="238"/>
    </location>
</feature>
<reference evidence="7" key="1">
    <citation type="submission" date="2022-07" db="EMBL/GenBank/DDBJ databases">
        <title>Genome analysis of Parmales, a sister group of diatoms, reveals the evolutionary specialization of diatoms from phago-mixotrophs to photoautotrophs.</title>
        <authorList>
            <person name="Ban H."/>
            <person name="Sato S."/>
            <person name="Yoshikawa S."/>
            <person name="Kazumasa Y."/>
            <person name="Nakamura Y."/>
            <person name="Ichinomiya M."/>
            <person name="Saitoh K."/>
            <person name="Sato N."/>
            <person name="Blanc-Mathieu R."/>
            <person name="Endo H."/>
            <person name="Kuwata A."/>
            <person name="Ogata H."/>
        </authorList>
    </citation>
    <scope>NUCLEOTIDE SEQUENCE</scope>
</reference>
<dbReference type="Gene3D" id="2.60.120.200">
    <property type="match status" value="1"/>
</dbReference>
<dbReference type="AlphaFoldDB" id="A0A9W7AC27"/>
<dbReference type="GO" id="GO:0005886">
    <property type="term" value="C:plasma membrane"/>
    <property type="evidence" value="ECO:0007669"/>
    <property type="project" value="TreeGrafter"/>
</dbReference>